<feature type="repeat" description="PPR" evidence="2">
    <location>
        <begin position="327"/>
        <end position="361"/>
    </location>
</feature>
<reference evidence="5" key="1">
    <citation type="submission" date="2021-02" db="EMBL/GenBank/DDBJ databases">
        <authorList>
            <person name="Nowell W R."/>
        </authorList>
    </citation>
    <scope>NUCLEOTIDE SEQUENCE</scope>
</reference>
<dbReference type="GO" id="GO:0048731">
    <property type="term" value="P:system development"/>
    <property type="evidence" value="ECO:0007669"/>
    <property type="project" value="UniProtKB-ARBA"/>
</dbReference>
<dbReference type="NCBIfam" id="TIGR00756">
    <property type="entry name" value="PPR"/>
    <property type="match status" value="3"/>
</dbReference>
<dbReference type="InterPro" id="IPR032867">
    <property type="entry name" value="DYW_dom"/>
</dbReference>
<feature type="repeat" description="PPR" evidence="2">
    <location>
        <begin position="427"/>
        <end position="457"/>
    </location>
</feature>
<evidence type="ECO:0000313" key="4">
    <source>
        <dbReference type="EMBL" id="CAF1399254.1"/>
    </source>
</evidence>
<comment type="caution">
    <text evidence="5">The sequence shown here is derived from an EMBL/GenBank/DDBJ whole genome shotgun (WGS) entry which is preliminary data.</text>
</comment>
<dbReference type="PANTHER" id="PTHR47926:SF347">
    <property type="entry name" value="PENTATRICOPEPTIDE REPEAT-CONTAINING PROTEIN"/>
    <property type="match status" value="1"/>
</dbReference>
<feature type="repeat" description="PPR" evidence="2">
    <location>
        <begin position="227"/>
        <end position="257"/>
    </location>
</feature>
<evidence type="ECO:0000256" key="2">
    <source>
        <dbReference type="PROSITE-ProRule" id="PRU00708"/>
    </source>
</evidence>
<dbReference type="InterPro" id="IPR011990">
    <property type="entry name" value="TPR-like_helical_dom_sf"/>
</dbReference>
<evidence type="ECO:0000259" key="3">
    <source>
        <dbReference type="Pfam" id="PF14432"/>
    </source>
</evidence>
<organism evidence="5 6">
    <name type="scientific">Adineta steineri</name>
    <dbReference type="NCBI Taxonomy" id="433720"/>
    <lineage>
        <taxon>Eukaryota</taxon>
        <taxon>Metazoa</taxon>
        <taxon>Spiralia</taxon>
        <taxon>Gnathifera</taxon>
        <taxon>Rotifera</taxon>
        <taxon>Eurotatoria</taxon>
        <taxon>Bdelloidea</taxon>
        <taxon>Adinetida</taxon>
        <taxon>Adinetidae</taxon>
        <taxon>Adineta</taxon>
    </lineage>
</organism>
<dbReference type="Gene3D" id="1.25.40.10">
    <property type="entry name" value="Tetratricopeptide repeat domain"/>
    <property type="match status" value="4"/>
</dbReference>
<dbReference type="PROSITE" id="PS51375">
    <property type="entry name" value="PPR"/>
    <property type="match status" value="3"/>
</dbReference>
<evidence type="ECO:0000256" key="1">
    <source>
        <dbReference type="ARBA" id="ARBA00022737"/>
    </source>
</evidence>
<dbReference type="InterPro" id="IPR046960">
    <property type="entry name" value="PPR_At4g14850-like_plant"/>
</dbReference>
<keyword evidence="1" id="KW-0677">Repeat</keyword>
<dbReference type="Pfam" id="PF01535">
    <property type="entry name" value="PPR"/>
    <property type="match status" value="6"/>
</dbReference>
<protein>
    <recommendedName>
        <fullName evidence="3">DYW domain-containing protein</fullName>
    </recommendedName>
</protein>
<dbReference type="GO" id="GO:0003723">
    <property type="term" value="F:RNA binding"/>
    <property type="evidence" value="ECO:0007669"/>
    <property type="project" value="InterPro"/>
</dbReference>
<dbReference type="Pfam" id="PF14432">
    <property type="entry name" value="DYW_deaminase"/>
    <property type="match status" value="1"/>
</dbReference>
<dbReference type="Proteomes" id="UP000663868">
    <property type="component" value="Unassembled WGS sequence"/>
</dbReference>
<dbReference type="AlphaFoldDB" id="A0A819AWY9"/>
<dbReference type="FunFam" id="1.25.40.10:FF:000158">
    <property type="entry name" value="pentatricopeptide repeat-containing protein At2g33680"/>
    <property type="match status" value="1"/>
</dbReference>
<dbReference type="GO" id="GO:0008270">
    <property type="term" value="F:zinc ion binding"/>
    <property type="evidence" value="ECO:0007669"/>
    <property type="project" value="InterPro"/>
</dbReference>
<accession>A0A819AWY9</accession>
<evidence type="ECO:0000313" key="6">
    <source>
        <dbReference type="Proteomes" id="UP000663868"/>
    </source>
</evidence>
<dbReference type="Proteomes" id="UP000663860">
    <property type="component" value="Unassembled WGS sequence"/>
</dbReference>
<gene>
    <name evidence="4" type="ORF">IZO911_LOCUS39395</name>
    <name evidence="5" type="ORF">KXQ929_LOCUS16453</name>
</gene>
<evidence type="ECO:0000313" key="5">
    <source>
        <dbReference type="EMBL" id="CAF3790951.1"/>
    </source>
</evidence>
<name>A0A819AWY9_9BILA</name>
<dbReference type="GO" id="GO:0009451">
    <property type="term" value="P:RNA modification"/>
    <property type="evidence" value="ECO:0007669"/>
    <property type="project" value="InterPro"/>
</dbReference>
<dbReference type="EMBL" id="CAJNOE010001194">
    <property type="protein sequence ID" value="CAF1399254.1"/>
    <property type="molecule type" value="Genomic_DNA"/>
</dbReference>
<sequence>MFDKIFHTYIRRFILVKKTNICQYSISSSLMNINRSMKNLLDEEKYQEALNIFKANDRSIVSDIAINFALKSCTKLKNLEHGKKIHQNFSSQIMSNSFLNTSLIHFYMTCNDEDNAYRVFSSIKNKTSGAYGAMFKGFITNKKVEKVFELYNKMSIEADDITLIILFNACAQLPNEHGINIKNKFLNQMPKLFTYNTNVLNSFLHMLMKFNEVSTAEKIFVQMKSKDIFTYGIMMQGFFENKMFEKTLNIFEEMHFHPNRVILIILFKTCSQLVNDRAFRLATKIYSQMPKKYFQDSALLTSILHMLMKYSNITTAEKVFKQIQMKNLIHYGAMINGYNINNQPEKCLNLFKELKEKNLEITEPILIMVCHACSQVGLLNICQTIFNQIPSHLLNSPRLQNALIDMWGKVGYADKAFKIFESIEKRDVMTYTSMINAFGLNGMVYEATDLYKRMPIHIQDEITHICVLNACSHSGLVDQAYAIFNNIQVKTEKIITTMVDCFSRMFMFDEAQQLIDNFELSHPPCLVMYMALLSGARNHRNLTLSKKVYQRMNCLFPDNKQALISASILLSNIYSSIGEDQQAKEVRLNRLNEIGKNRIIGITWTEHNGEIVRFKAHDRSHPQSKEIYDEIARISTELMKNGHEYDSRWITREINDDENIESILCGHSEKLALAFNFIQKPIPDIIQLTKNLRICGDCHSAVKSIAKLRQRSILIRDTNRFHYFDKNGQSSGLLCPIAGLDLATHIFAPESQLESLVRFCHACINMNEQPMSTFLASTQACIGLGQSSI</sequence>
<proteinExistence type="predicted"/>
<feature type="domain" description="DYW" evidence="3">
    <location>
        <begin position="642"/>
        <end position="731"/>
    </location>
</feature>
<dbReference type="EMBL" id="CAJOBB010000996">
    <property type="protein sequence ID" value="CAF3790951.1"/>
    <property type="molecule type" value="Genomic_DNA"/>
</dbReference>
<dbReference type="PANTHER" id="PTHR47926">
    <property type="entry name" value="PENTATRICOPEPTIDE REPEAT-CONTAINING PROTEIN"/>
    <property type="match status" value="1"/>
</dbReference>
<dbReference type="InterPro" id="IPR002885">
    <property type="entry name" value="PPR_rpt"/>
</dbReference>